<dbReference type="InterPro" id="IPR007199">
    <property type="entry name" value="Rep_factor-A_N"/>
</dbReference>
<keyword evidence="3" id="KW-1185">Reference proteome</keyword>
<feature type="domain" description="Replication factor-A protein 1 N-terminal" evidence="1">
    <location>
        <begin position="71"/>
        <end position="123"/>
    </location>
</feature>
<protein>
    <recommendedName>
        <fullName evidence="1">Replication factor-A protein 1 N-terminal domain-containing protein</fullName>
    </recommendedName>
</protein>
<gene>
    <name evidence="2" type="ORF">BAE44_0006847</name>
</gene>
<reference evidence="2 3" key="1">
    <citation type="submission" date="2016-09" db="EMBL/GenBank/DDBJ databases">
        <title>The draft genome of Dichanthelium oligosanthes: A C3 panicoid grass species.</title>
        <authorList>
            <person name="Studer A.J."/>
            <person name="Schnable J.C."/>
            <person name="Brutnell T.P."/>
        </authorList>
    </citation>
    <scope>NUCLEOTIDE SEQUENCE [LARGE SCALE GENOMIC DNA]</scope>
    <source>
        <strain evidence="3">cv. Kellogg 1175</strain>
        <tissue evidence="2">Leaf</tissue>
    </source>
</reference>
<comment type="caution">
    <text evidence="2">The sequence shown here is derived from an EMBL/GenBank/DDBJ whole genome shotgun (WGS) entry which is preliminary data.</text>
</comment>
<dbReference type="EMBL" id="LWDX02021959">
    <property type="protein sequence ID" value="OEL32133.1"/>
    <property type="molecule type" value="Genomic_DNA"/>
</dbReference>
<dbReference type="Pfam" id="PF04057">
    <property type="entry name" value="Rep-A_N"/>
    <property type="match status" value="2"/>
</dbReference>
<dbReference type="GO" id="GO:0005634">
    <property type="term" value="C:nucleus"/>
    <property type="evidence" value="ECO:0007669"/>
    <property type="project" value="InterPro"/>
</dbReference>
<evidence type="ECO:0000313" key="2">
    <source>
        <dbReference type="EMBL" id="OEL32133.1"/>
    </source>
</evidence>
<proteinExistence type="predicted"/>
<feature type="domain" description="Replication factor-A protein 1 N-terminal" evidence="1">
    <location>
        <begin position="153"/>
        <end position="228"/>
    </location>
</feature>
<dbReference type="GO" id="GO:0003677">
    <property type="term" value="F:DNA binding"/>
    <property type="evidence" value="ECO:0007669"/>
    <property type="project" value="InterPro"/>
</dbReference>
<dbReference type="Proteomes" id="UP000095767">
    <property type="component" value="Unassembled WGS sequence"/>
</dbReference>
<dbReference type="InterPro" id="IPR012340">
    <property type="entry name" value="NA-bd_OB-fold"/>
</dbReference>
<dbReference type="OrthoDB" id="695979at2759"/>
<dbReference type="GO" id="GO:0006260">
    <property type="term" value="P:DNA replication"/>
    <property type="evidence" value="ECO:0007669"/>
    <property type="project" value="InterPro"/>
</dbReference>
<feature type="non-terminal residue" evidence="2">
    <location>
        <position position="1"/>
    </location>
</feature>
<dbReference type="Gene3D" id="2.40.50.140">
    <property type="entry name" value="Nucleic acid-binding proteins"/>
    <property type="match status" value="2"/>
</dbReference>
<sequence length="240" mass="26650">VIVVLELEVLQTDCAMVGNPKWYPFLNLEDKRGELDAESVSGSCKLNCGAYSAGQGLKEFLTRRGMVAVLQQPVMQVVDVSMMRSELKKFEMYHLILSDSMHKQDATLSAHLNNLVKNTLLHKVLQTDCGLIGSPKAYKPSLFEKPYVSEVSAMLGGEMAAGQQPVLQVFGISMFKPDYRILLSDGVHWMNSVILPNLKHLVDDNRICEGTIVRLLKFSSNTFEKLQRISDSSLGGPFIA</sequence>
<organism evidence="2 3">
    <name type="scientific">Dichanthelium oligosanthes</name>
    <dbReference type="NCBI Taxonomy" id="888268"/>
    <lineage>
        <taxon>Eukaryota</taxon>
        <taxon>Viridiplantae</taxon>
        <taxon>Streptophyta</taxon>
        <taxon>Embryophyta</taxon>
        <taxon>Tracheophyta</taxon>
        <taxon>Spermatophyta</taxon>
        <taxon>Magnoliopsida</taxon>
        <taxon>Liliopsida</taxon>
        <taxon>Poales</taxon>
        <taxon>Poaceae</taxon>
        <taxon>PACMAD clade</taxon>
        <taxon>Panicoideae</taxon>
        <taxon>Panicodae</taxon>
        <taxon>Paniceae</taxon>
        <taxon>Dichantheliinae</taxon>
        <taxon>Dichanthelium</taxon>
    </lineage>
</organism>
<accession>A0A1E5W408</accession>
<evidence type="ECO:0000313" key="3">
    <source>
        <dbReference type="Proteomes" id="UP000095767"/>
    </source>
</evidence>
<dbReference type="SUPFAM" id="SSF50249">
    <property type="entry name" value="Nucleic acid-binding proteins"/>
    <property type="match status" value="1"/>
</dbReference>
<name>A0A1E5W408_9POAL</name>
<dbReference type="AlphaFoldDB" id="A0A1E5W408"/>
<dbReference type="STRING" id="888268.A0A1E5W408"/>
<evidence type="ECO:0000259" key="1">
    <source>
        <dbReference type="Pfam" id="PF04057"/>
    </source>
</evidence>